<accession>D9Q0D1</accession>
<evidence type="ECO:0000313" key="5">
    <source>
        <dbReference type="Proteomes" id="UP000000346"/>
    </source>
</evidence>
<dbReference type="InterPro" id="IPR004300">
    <property type="entry name" value="Glyco_hydro_57_N"/>
</dbReference>
<keyword evidence="5" id="KW-1185">Reference proteome</keyword>
<evidence type="ECO:0000256" key="1">
    <source>
        <dbReference type="ARBA" id="ARBA00006821"/>
    </source>
</evidence>
<keyword evidence="4" id="KW-0326">Glycosidase</keyword>
<dbReference type="eggNOG" id="arCOG03278">
    <property type="taxonomic scope" value="Archaea"/>
</dbReference>
<dbReference type="GO" id="GO:0005975">
    <property type="term" value="P:carbohydrate metabolic process"/>
    <property type="evidence" value="ECO:0007669"/>
    <property type="project" value="InterPro"/>
</dbReference>
<dbReference type="STRING" id="666510.ASAC_0362"/>
<dbReference type="GeneID" id="9498586"/>
<dbReference type="CDD" id="cd10795">
    <property type="entry name" value="GH57N_MJA1_like"/>
    <property type="match status" value="1"/>
</dbReference>
<gene>
    <name evidence="4" type="ordered locus">ASAC_0362</name>
</gene>
<dbReference type="CAZy" id="GH57">
    <property type="family name" value="Glycoside Hydrolase Family 57"/>
</dbReference>
<reference evidence="4 5" key="1">
    <citation type="journal article" date="2010" name="Appl. Environ. Microbiol.">
        <title>The genome sequence of the crenarchaeon Acidilobus saccharovorans supports a new order, Acidilobales, and suggests an important ecological role in terrestrial acidic hot springs.</title>
        <authorList>
            <person name="Mardanov A.V."/>
            <person name="Svetlitchnyi V.A."/>
            <person name="Beletsky A.V."/>
            <person name="Prokofeva M.I."/>
            <person name="Bonch-Osmolovskaya E.A."/>
            <person name="Ravin N.V."/>
            <person name="Skryabin K.G."/>
        </authorList>
    </citation>
    <scope>NUCLEOTIDE SEQUENCE [LARGE SCALE GENOMIC DNA]</scope>
    <source>
        <strain evidence="5">DSM 16705 / JCM 18335 / VKM B-2471 / 345-15</strain>
    </source>
</reference>
<dbReference type="FunCoup" id="D9Q0D1">
    <property type="interactions" value="6"/>
</dbReference>
<sequence>MTSHIALFFELHQPLRLKRLSLYSPSNLPTSFSDVIDVMGNSEILSRVVSRTYLAATKILYEASQKVKDFKMTMSISGILLEQLKKEHEEVIDLLRKLVDKGLLELAAQTYYHSLAWFVDRAEFEDQVKAQVELVRETFGVNPSIAENTEFIYNNDIGCELQRLGFKGVITEGVDWLLGWRSPNYVYKNPLCGVKLLLRNYRLSDDIGFRFSNRQWSEYPLTADKYASWVASTPGDLVVIALDYETFGEHHWPESGIHEFLRWLPVELSKRGVTFLKASEALNLEPRDYLDVPPWSTISWADERDLSAWLGNGMQRKAFDVLRRYYYFARALGGTYLRSWRLLSVSDNLYYMATKPGGEGEVHRYFSYLGDPYDSFLTYSYALELLGLMIRNGLKENPCAAIKVKLPDDLCFRFYNSGGAEVAKACSVPDLATALSTLPKEVVSKAVSASYLNRWSQEIFGLNLDALLGLIRRC</sequence>
<keyword evidence="4" id="KW-0378">Hydrolase</keyword>
<dbReference type="HOGENOM" id="CLU_033691_0_0_2"/>
<dbReference type="OrthoDB" id="64936at2157"/>
<comment type="similarity">
    <text evidence="1">Belongs to the glycosyl hydrolase 57 family.</text>
</comment>
<dbReference type="EC" id="3.2.1.1" evidence="4"/>
<dbReference type="AlphaFoldDB" id="D9Q0D1"/>
<dbReference type="Pfam" id="PF03065">
    <property type="entry name" value="Glyco_hydro_57"/>
    <property type="match status" value="1"/>
</dbReference>
<dbReference type="PANTHER" id="PTHR36306">
    <property type="entry name" value="ALPHA-AMYLASE-RELATED-RELATED"/>
    <property type="match status" value="1"/>
</dbReference>
<dbReference type="InParanoid" id="D9Q0D1"/>
<dbReference type="EMBL" id="CP001742">
    <property type="protein sequence ID" value="ADL18769.1"/>
    <property type="molecule type" value="Genomic_DNA"/>
</dbReference>
<evidence type="ECO:0000259" key="3">
    <source>
        <dbReference type="Pfam" id="PF03065"/>
    </source>
</evidence>
<organism evidence="4 5">
    <name type="scientific">Acidilobus saccharovorans (strain DSM 16705 / JCM 18335 / VKM B-2471 / 345-15)</name>
    <dbReference type="NCBI Taxonomy" id="666510"/>
    <lineage>
        <taxon>Archaea</taxon>
        <taxon>Thermoproteota</taxon>
        <taxon>Thermoprotei</taxon>
        <taxon>Acidilobales</taxon>
        <taxon>Acidilobaceae</taxon>
        <taxon>Acidilobus</taxon>
    </lineage>
</organism>
<dbReference type="InterPro" id="IPR011330">
    <property type="entry name" value="Glyco_hydro/deAcase_b/a-brl"/>
</dbReference>
<evidence type="ECO:0000256" key="2">
    <source>
        <dbReference type="ARBA" id="ARBA00023277"/>
    </source>
</evidence>
<name>D9Q0D1_ACIS3</name>
<dbReference type="GO" id="GO:0004556">
    <property type="term" value="F:alpha-amylase activity"/>
    <property type="evidence" value="ECO:0007669"/>
    <property type="project" value="UniProtKB-EC"/>
</dbReference>
<evidence type="ECO:0000313" key="4">
    <source>
        <dbReference type="EMBL" id="ADL18769.1"/>
    </source>
</evidence>
<dbReference type="Gene3D" id="3.20.110.20">
    <property type="match status" value="1"/>
</dbReference>
<dbReference type="Proteomes" id="UP000000346">
    <property type="component" value="Chromosome"/>
</dbReference>
<dbReference type="PANTHER" id="PTHR36306:SF1">
    <property type="entry name" value="ALPHA-AMYLASE-RELATED"/>
    <property type="match status" value="1"/>
</dbReference>
<dbReference type="KEGG" id="asc:ASAC_0362"/>
<protein>
    <submittedName>
        <fullName evidence="4">Alpha-amylase</fullName>
        <ecNumber evidence="4">3.2.1.1</ecNumber>
    </submittedName>
</protein>
<dbReference type="SUPFAM" id="SSF88713">
    <property type="entry name" value="Glycoside hydrolase/deacetylase"/>
    <property type="match status" value="1"/>
</dbReference>
<keyword evidence="2" id="KW-0119">Carbohydrate metabolism</keyword>
<proteinExistence type="inferred from homology"/>
<feature type="domain" description="Glycoside hydrolase family 57 N-terminal" evidence="3">
    <location>
        <begin position="6"/>
        <end position="287"/>
    </location>
</feature>
<dbReference type="RefSeq" id="WP_013266281.1">
    <property type="nucleotide sequence ID" value="NC_014374.1"/>
</dbReference>
<dbReference type="InterPro" id="IPR052046">
    <property type="entry name" value="GH57_Enzymes"/>
</dbReference>